<dbReference type="PANTHER" id="PTHR21689">
    <property type="entry name" value="LIN-9"/>
    <property type="match status" value="1"/>
</dbReference>
<feature type="compositionally biased region" description="Basic residues" evidence="3">
    <location>
        <begin position="173"/>
        <end position="184"/>
    </location>
</feature>
<dbReference type="SUPFAM" id="SSF46689">
    <property type="entry name" value="Homeodomain-like"/>
    <property type="match status" value="1"/>
</dbReference>
<feature type="compositionally biased region" description="Basic and acidic residues" evidence="3">
    <location>
        <begin position="434"/>
        <end position="448"/>
    </location>
</feature>
<feature type="compositionally biased region" description="Basic residues" evidence="3">
    <location>
        <begin position="1"/>
        <end position="12"/>
    </location>
</feature>
<feature type="domain" description="DIRP" evidence="4">
    <location>
        <begin position="668"/>
        <end position="769"/>
    </location>
</feature>
<proteinExistence type="predicted"/>
<dbReference type="AlphaFoldDB" id="A0A3P6E369"/>
<evidence type="ECO:0000259" key="4">
    <source>
        <dbReference type="SMART" id="SM01135"/>
    </source>
</evidence>
<accession>A0A3P6E369</accession>
<reference evidence="5" key="1">
    <citation type="submission" date="2018-11" db="EMBL/GenBank/DDBJ databases">
        <authorList>
            <consortium name="Genoscope - CEA"/>
            <person name="William W."/>
        </authorList>
    </citation>
    <scope>NUCLEOTIDE SEQUENCE</scope>
</reference>
<gene>
    <name evidence="5" type="ORF">BRASC132T45508Z</name>
</gene>
<keyword evidence="2" id="KW-0539">Nucleus</keyword>
<protein>
    <recommendedName>
        <fullName evidence="4">DIRP domain-containing protein</fullName>
    </recommendedName>
</protein>
<dbReference type="Gene3D" id="1.20.58.1880">
    <property type="match status" value="1"/>
</dbReference>
<dbReference type="EMBL" id="LR031670">
    <property type="protein sequence ID" value="VDD25889.1"/>
    <property type="molecule type" value="Genomic_DNA"/>
</dbReference>
<dbReference type="InterPro" id="IPR009057">
    <property type="entry name" value="Homeodomain-like_sf"/>
</dbReference>
<dbReference type="GO" id="GO:0005634">
    <property type="term" value="C:nucleus"/>
    <property type="evidence" value="ECO:0007669"/>
    <property type="project" value="UniProtKB-SubCell"/>
</dbReference>
<feature type="region of interest" description="Disordered" evidence="3">
    <location>
        <begin position="427"/>
        <end position="468"/>
    </location>
</feature>
<feature type="region of interest" description="Disordered" evidence="3">
    <location>
        <begin position="294"/>
        <end position="346"/>
    </location>
</feature>
<feature type="compositionally biased region" description="Basic and acidic residues" evidence="3">
    <location>
        <begin position="567"/>
        <end position="584"/>
    </location>
</feature>
<feature type="region of interest" description="Disordered" evidence="3">
    <location>
        <begin position="1"/>
        <end position="40"/>
    </location>
</feature>
<dbReference type="GO" id="GO:0006351">
    <property type="term" value="P:DNA-templated transcription"/>
    <property type="evidence" value="ECO:0007669"/>
    <property type="project" value="InterPro"/>
</dbReference>
<dbReference type="Pfam" id="PF06584">
    <property type="entry name" value="DIRP"/>
    <property type="match status" value="1"/>
</dbReference>
<dbReference type="InterPro" id="IPR001005">
    <property type="entry name" value="SANT/Myb"/>
</dbReference>
<feature type="compositionally biased region" description="Polar residues" evidence="3">
    <location>
        <begin position="13"/>
        <end position="23"/>
    </location>
</feature>
<evidence type="ECO:0000256" key="3">
    <source>
        <dbReference type="SAM" id="MobiDB-lite"/>
    </source>
</evidence>
<sequence>MAPTVRKSRSVNKRFTNEQPSPKRSSRENKLRKKKLSDKLGPQWTKAELERFYDSYRKYGQDWRKVAAAIRNSRNVEMVEALFNMNKAYLSLPEGTASVAGLIAMMTDHYSVMEGSGSEGEGPDVSETPKKEKKRKRAKPQLSDSREEVDRDHPVASSTDGCLKFLKQARGNGTHRRATGKRTPRVPVQTSRDDGEGSTPPNKRARKQQRDANDDVERYLELALVEASRRGGGSPKELSDNSPIKNWGKMSRTRKAQSWVGSSREKKRESDMEEVGEMEVPRKGKRVYKKRVKVEEAEGDSSDDNGGASSATEGLRVKSKRRKAGREASRGTYSPRSPKNIDNKLTSGGNNHLIFRTLVISFYQERWKLLSSIIGSYIFFRLQLYYLSPSSLESETYCLYFSCVDEFDALQALAELSASFLPSALMESESSPQVKEERIENDMDEKPSSPEATTSTSSHGEKANSEPDESLLHAISAIGNAVYNRKPKPSTQASTDCNAGKLQPEPTSASLRRKRKPKKLGDESPPDSSQNKSINKKELAQENHNMKSYLRTKRTGQGPSQSKQLKTAKELEESTTMSDKKHSAMDVVVSTKQDSDSCPATSPPQKPPNRRKASLKKSLQERAKSSETVHKVPRSSRSLSEQELLLKDELSTYMSYPLARRRCIFEWFYSAIDHPWFAKMEFVDYLNHVGLGHVPRLTRLEWSVIKSSLGRARRFSERFLQEEREKLRQYRESVRKHYTELRTGAREGLPTDLARPLAVGNRVIAIHPITREIHDGKILTVDHNQCNVLFDDLGVELVKDIDCMPSNPLEYMPEGLRRQIDKCLSMKKEAQQNGNPNLGLSAIFPPYGLENADCSMSHSLNQGDMNAPILHGKVSTDTSIPHQTNQSCIIDYSKGREAEIQRALALQHALDEKEMEPEMLEIVKVSKTRAKAMVDAAITAASSVKEGEDAIKMIQEALDMIGKHQPLRSSIVVKQEENASGSIEHHHHNPSPSDASKPMANNDSISQNGSEKKEAQMPSELITSCVATWIMIQMCTERQYPPADVAQLMDTAVTSLQPRCPQNLPIYREIQMCMGRIKTQIMSLVPS</sequence>
<dbReference type="CDD" id="cd00167">
    <property type="entry name" value="SANT"/>
    <property type="match status" value="1"/>
</dbReference>
<feature type="compositionally biased region" description="Basic and acidic residues" evidence="3">
    <location>
        <begin position="618"/>
        <end position="630"/>
    </location>
</feature>
<dbReference type="SMART" id="SM01135">
    <property type="entry name" value="DIRP"/>
    <property type="match status" value="1"/>
</dbReference>
<feature type="region of interest" description="Disordered" evidence="3">
    <location>
        <begin position="484"/>
        <end position="638"/>
    </location>
</feature>
<comment type="subcellular location">
    <subcellularLocation>
        <location evidence="1">Nucleus</location>
    </subcellularLocation>
</comment>
<dbReference type="GO" id="GO:0017053">
    <property type="term" value="C:transcription repressor complex"/>
    <property type="evidence" value="ECO:0007669"/>
    <property type="project" value="InterPro"/>
</dbReference>
<organism evidence="5">
    <name type="scientific">Brassica campestris</name>
    <name type="common">Field mustard</name>
    <dbReference type="NCBI Taxonomy" id="3711"/>
    <lineage>
        <taxon>Eukaryota</taxon>
        <taxon>Viridiplantae</taxon>
        <taxon>Streptophyta</taxon>
        <taxon>Embryophyta</taxon>
        <taxon>Tracheophyta</taxon>
        <taxon>Spermatophyta</taxon>
        <taxon>Magnoliopsida</taxon>
        <taxon>eudicotyledons</taxon>
        <taxon>Gunneridae</taxon>
        <taxon>Pentapetalae</taxon>
        <taxon>rosids</taxon>
        <taxon>malvids</taxon>
        <taxon>Brassicales</taxon>
        <taxon>Brassicaceae</taxon>
        <taxon>Brassiceae</taxon>
        <taxon>Brassica</taxon>
    </lineage>
</organism>
<evidence type="ECO:0000256" key="1">
    <source>
        <dbReference type="ARBA" id="ARBA00004123"/>
    </source>
</evidence>
<feature type="compositionally biased region" description="Basic and acidic residues" evidence="3">
    <location>
        <begin position="144"/>
        <end position="154"/>
    </location>
</feature>
<dbReference type="InterPro" id="IPR033471">
    <property type="entry name" value="DIRP"/>
</dbReference>
<feature type="compositionally biased region" description="Polar residues" evidence="3">
    <location>
        <begin position="555"/>
        <end position="565"/>
    </location>
</feature>
<feature type="compositionally biased region" description="Polar residues" evidence="3">
    <location>
        <begin position="590"/>
        <end position="600"/>
    </location>
</feature>
<feature type="region of interest" description="Disordered" evidence="3">
    <location>
        <begin position="114"/>
        <end position="280"/>
    </location>
</feature>
<feature type="compositionally biased region" description="Basic and acidic residues" evidence="3">
    <location>
        <begin position="535"/>
        <end position="545"/>
    </location>
</feature>
<dbReference type="PANTHER" id="PTHR21689:SF6">
    <property type="entry name" value="DIRP DOMAIN-CONTAINING PROTEIN"/>
    <property type="match status" value="1"/>
</dbReference>
<feature type="compositionally biased region" description="Basic and acidic residues" evidence="3">
    <location>
        <begin position="208"/>
        <end position="220"/>
    </location>
</feature>
<evidence type="ECO:0000256" key="2">
    <source>
        <dbReference type="ARBA" id="ARBA00023242"/>
    </source>
</evidence>
<name>A0A3P6E369_BRACM</name>
<feature type="compositionally biased region" description="Polar residues" evidence="3">
    <location>
        <begin position="990"/>
        <end position="1009"/>
    </location>
</feature>
<dbReference type="InterPro" id="IPR010561">
    <property type="entry name" value="LIN-9/ALY1"/>
</dbReference>
<evidence type="ECO:0000313" key="5">
    <source>
        <dbReference type="EMBL" id="VDD25889.1"/>
    </source>
</evidence>
<feature type="region of interest" description="Disordered" evidence="3">
    <location>
        <begin position="976"/>
        <end position="1017"/>
    </location>
</feature>